<evidence type="ECO:0000313" key="3">
    <source>
        <dbReference type="EMBL" id="BAU55399.1"/>
    </source>
</evidence>
<organism evidence="3 4">
    <name type="scientific">Mucilaginibacter gotjawali</name>
    <dbReference type="NCBI Taxonomy" id="1550579"/>
    <lineage>
        <taxon>Bacteria</taxon>
        <taxon>Pseudomonadati</taxon>
        <taxon>Bacteroidota</taxon>
        <taxon>Sphingobacteriia</taxon>
        <taxon>Sphingobacteriales</taxon>
        <taxon>Sphingobacteriaceae</taxon>
        <taxon>Mucilaginibacter</taxon>
    </lineage>
</organism>
<proteinExistence type="inferred from homology"/>
<comment type="similarity">
    <text evidence="1">Belongs to the sulfotransferase 1 family.</text>
</comment>
<dbReference type="KEGG" id="mgot:MgSA37_03583"/>
<dbReference type="EMBL" id="AP017313">
    <property type="protein sequence ID" value="BAU55399.1"/>
    <property type="molecule type" value="Genomic_DNA"/>
</dbReference>
<keyword evidence="4" id="KW-1185">Reference proteome</keyword>
<dbReference type="Proteomes" id="UP000218263">
    <property type="component" value="Chromosome"/>
</dbReference>
<evidence type="ECO:0000256" key="2">
    <source>
        <dbReference type="ARBA" id="ARBA00022679"/>
    </source>
</evidence>
<evidence type="ECO:0000256" key="1">
    <source>
        <dbReference type="ARBA" id="ARBA00005771"/>
    </source>
</evidence>
<dbReference type="SUPFAM" id="SSF52540">
    <property type="entry name" value="P-loop containing nucleoside triphosphate hydrolases"/>
    <property type="match status" value="1"/>
</dbReference>
<reference evidence="3 4" key="1">
    <citation type="submission" date="2015-12" db="EMBL/GenBank/DDBJ databases">
        <title>Genome sequence of Mucilaginibacter gotjawali.</title>
        <authorList>
            <person name="Lee J.S."/>
            <person name="Lee K.C."/>
            <person name="Kim K.K."/>
            <person name="Lee B.W."/>
        </authorList>
    </citation>
    <scope>NUCLEOTIDE SEQUENCE [LARGE SCALE GENOMIC DNA]</scope>
    <source>
        <strain evidence="3 4">SA3-7</strain>
    </source>
</reference>
<dbReference type="RefSeq" id="WP_096353701.1">
    <property type="nucleotide sequence ID" value="NZ_AP017313.1"/>
</dbReference>
<name>A0A0X8X479_9SPHI</name>
<dbReference type="Pfam" id="PF00685">
    <property type="entry name" value="Sulfotransfer_1"/>
    <property type="match status" value="1"/>
</dbReference>
<dbReference type="GO" id="GO:0008146">
    <property type="term" value="F:sulfotransferase activity"/>
    <property type="evidence" value="ECO:0007669"/>
    <property type="project" value="InterPro"/>
</dbReference>
<accession>A0A0X8X479</accession>
<dbReference type="OrthoDB" id="1437579at2"/>
<dbReference type="Gene3D" id="3.40.50.300">
    <property type="entry name" value="P-loop containing nucleotide triphosphate hydrolases"/>
    <property type="match status" value="1"/>
</dbReference>
<protein>
    <submittedName>
        <fullName evidence="3">Sulfotransferase domain protein</fullName>
    </submittedName>
</protein>
<keyword evidence="2 3" id="KW-0808">Transferase</keyword>
<evidence type="ECO:0000313" key="4">
    <source>
        <dbReference type="Proteomes" id="UP000218263"/>
    </source>
</evidence>
<sequence length="296" mass="34796">MIKEFIKSTQRKLEKTAKTKSKNSLYFKTYSFLLTQLRPIYFSDEFLLLKGLKRKSSSSQQSILFFTVHKSASTFIKHTIIKIIGRKELVPINLGGLLSLDDQAKHYNNKALMSKVLKERGFYYIFRSYNDFPNLDKFKILLVLRDPRDVLTSHYFSTLFNHPLSRKEVIEDREKYSKLSIDEFVLKYAIELAAEYEDYCNYLLPRENVLLLKYEDMVGSFPSWLRKLTAFLTPIDKEDVLNKIISETSFVVKKEDKNSFIRNIKPGDHKNKLKPETIDALNKLFYSSMLKLGYEI</sequence>
<dbReference type="AlphaFoldDB" id="A0A0X8X479"/>
<gene>
    <name evidence="3" type="ORF">MgSA37_03583</name>
</gene>
<dbReference type="InterPro" id="IPR000863">
    <property type="entry name" value="Sulfotransferase_dom"/>
</dbReference>
<dbReference type="PANTHER" id="PTHR11783">
    <property type="entry name" value="SULFOTRANSFERASE SULT"/>
    <property type="match status" value="1"/>
</dbReference>
<dbReference type="InterPro" id="IPR027417">
    <property type="entry name" value="P-loop_NTPase"/>
</dbReference>